<evidence type="ECO:0000313" key="15">
    <source>
        <dbReference type="EMBL" id="KAK4296513.1"/>
    </source>
</evidence>
<dbReference type="InterPro" id="IPR000872">
    <property type="entry name" value="Tafazzin"/>
</dbReference>
<comment type="subcellular location">
    <subcellularLocation>
        <location evidence="1">Mitochondrion inner membrane</location>
        <topology evidence="1">Peripheral membrane protein</topology>
        <orientation evidence="1">Intermembrane side</orientation>
    </subcellularLocation>
    <subcellularLocation>
        <location evidence="10">Mitochondrion outer membrane</location>
        <topology evidence="10">Peripheral membrane protein</topology>
        <orientation evidence="10">Intermembrane side</orientation>
    </subcellularLocation>
</comment>
<dbReference type="AlphaFoldDB" id="A0AAE1NVI5"/>
<dbReference type="Pfam" id="PF01553">
    <property type="entry name" value="Acyltransferase"/>
    <property type="match status" value="1"/>
</dbReference>
<keyword evidence="7" id="KW-0496">Mitochondrion</keyword>
<evidence type="ECO:0000256" key="13">
    <source>
        <dbReference type="RuleBase" id="RU365062"/>
    </source>
</evidence>
<keyword evidence="13" id="KW-0812">Transmembrane</keyword>
<evidence type="ECO:0000256" key="10">
    <source>
        <dbReference type="ARBA" id="ARBA00024323"/>
    </source>
</evidence>
<reference evidence="15" key="1">
    <citation type="submission" date="2023-11" db="EMBL/GenBank/DDBJ databases">
        <title>Genome assemblies of two species of porcelain crab, Petrolisthes cinctipes and Petrolisthes manimaculis (Anomura: Porcellanidae).</title>
        <authorList>
            <person name="Angst P."/>
        </authorList>
    </citation>
    <scope>NUCLEOTIDE SEQUENCE</scope>
    <source>
        <strain evidence="15">PB745_02</strain>
        <tissue evidence="15">Gill</tissue>
    </source>
</reference>
<evidence type="ECO:0000256" key="5">
    <source>
        <dbReference type="ARBA" id="ARBA00022792"/>
    </source>
</evidence>
<evidence type="ECO:0000256" key="7">
    <source>
        <dbReference type="ARBA" id="ARBA00023128"/>
    </source>
</evidence>
<evidence type="ECO:0000256" key="2">
    <source>
        <dbReference type="ARBA" id="ARBA00010524"/>
    </source>
</evidence>
<sequence length="268" mass="31046">MDLKLKYGWPFPKNMSDPPPLSFRLLSGLVVPMVGTFSKIVLTWCNNVNEHNVDRLRELVGERPPGTPLVTVSNHYSCIDDPALWGVLRWRYLWNARVMRWSPAAHDIAFTRRIYNCFFSYGKCVPIIRGLGVYQQAMDFMIERLKEGAWVHIFPEGKVNMVQTRMRLKWGVGRLIYDCPITPVVLLFYHIGMDSVLPNKAPYIPRVGNTVTVVVGEPLDFREMVKEMREQGEGDERARKRITDVIEEEMGKLRDKAEELHTKVKQKL</sequence>
<comment type="similarity">
    <text evidence="2 13">Belongs to the taffazin family.</text>
</comment>
<keyword evidence="3" id="KW-0808">Transferase</keyword>
<evidence type="ECO:0000256" key="11">
    <source>
        <dbReference type="ARBA" id="ARBA00047906"/>
    </source>
</evidence>
<dbReference type="PANTHER" id="PTHR12497">
    <property type="entry name" value="TAZ PROTEIN TAFAZZIN"/>
    <property type="match status" value="1"/>
</dbReference>
<keyword evidence="9" id="KW-0012">Acyltransferase</keyword>
<feature type="domain" description="Phospholipid/glycerol acyltransferase" evidence="14">
    <location>
        <begin position="69"/>
        <end position="189"/>
    </location>
</feature>
<evidence type="ECO:0000256" key="1">
    <source>
        <dbReference type="ARBA" id="ARBA00004137"/>
    </source>
</evidence>
<evidence type="ECO:0000313" key="16">
    <source>
        <dbReference type="Proteomes" id="UP001292094"/>
    </source>
</evidence>
<dbReference type="GO" id="GO:0005741">
    <property type="term" value="C:mitochondrial outer membrane"/>
    <property type="evidence" value="ECO:0007669"/>
    <property type="project" value="UniProtKB-SubCell"/>
</dbReference>
<gene>
    <name evidence="15" type="ORF">Pmani_031003</name>
</gene>
<evidence type="ECO:0000256" key="9">
    <source>
        <dbReference type="ARBA" id="ARBA00023315"/>
    </source>
</evidence>
<name>A0AAE1NVI5_9EUCA</name>
<evidence type="ECO:0000256" key="3">
    <source>
        <dbReference type="ARBA" id="ARBA00022679"/>
    </source>
</evidence>
<keyword evidence="13" id="KW-1133">Transmembrane helix</keyword>
<evidence type="ECO:0000256" key="12">
    <source>
        <dbReference type="ARBA" id="ARBA00049543"/>
    </source>
</evidence>
<comment type="caution">
    <text evidence="15">The sequence shown here is derived from an EMBL/GenBank/DDBJ whole genome shotgun (WGS) entry which is preliminary data.</text>
</comment>
<organism evidence="15 16">
    <name type="scientific">Petrolisthes manimaculis</name>
    <dbReference type="NCBI Taxonomy" id="1843537"/>
    <lineage>
        <taxon>Eukaryota</taxon>
        <taxon>Metazoa</taxon>
        <taxon>Ecdysozoa</taxon>
        <taxon>Arthropoda</taxon>
        <taxon>Crustacea</taxon>
        <taxon>Multicrustacea</taxon>
        <taxon>Malacostraca</taxon>
        <taxon>Eumalacostraca</taxon>
        <taxon>Eucarida</taxon>
        <taxon>Decapoda</taxon>
        <taxon>Pleocyemata</taxon>
        <taxon>Anomura</taxon>
        <taxon>Galatheoidea</taxon>
        <taxon>Porcellanidae</taxon>
        <taxon>Petrolisthes</taxon>
    </lineage>
</organism>
<dbReference type="GO" id="GO:0047184">
    <property type="term" value="F:1-acylglycerophosphocholine O-acyltransferase activity"/>
    <property type="evidence" value="ECO:0007669"/>
    <property type="project" value="TreeGrafter"/>
</dbReference>
<proteinExistence type="inferred from homology"/>
<dbReference type="GO" id="GO:0007007">
    <property type="term" value="P:inner mitochondrial membrane organization"/>
    <property type="evidence" value="ECO:0007669"/>
    <property type="project" value="TreeGrafter"/>
</dbReference>
<keyword evidence="16" id="KW-1185">Reference proteome</keyword>
<comment type="catalytic activity">
    <reaction evidence="12">
        <text>1,2-di-(9Z-octadecenoyl)-sn-glycero-3-phosphocholine + 1-hexadecanoyl-sn-glycero-3-phosphocholine = 1-hexadecanoyl-2-(9Z-octadecenoyl)-sn-glycero-3-phosphocholine + 1-(9Z-octadecenoyl)-sn-glycero-3-phosphocholine</text>
        <dbReference type="Rhea" id="RHEA:43816"/>
        <dbReference type="ChEBI" id="CHEBI:28610"/>
        <dbReference type="ChEBI" id="CHEBI:72998"/>
        <dbReference type="ChEBI" id="CHEBI:73001"/>
        <dbReference type="ChEBI" id="CHEBI:74669"/>
    </reaction>
    <physiologicalReaction direction="left-to-right" evidence="12">
        <dbReference type="Rhea" id="RHEA:43817"/>
    </physiologicalReaction>
    <physiologicalReaction direction="right-to-left" evidence="12">
        <dbReference type="Rhea" id="RHEA:43818"/>
    </physiologicalReaction>
</comment>
<evidence type="ECO:0000256" key="6">
    <source>
        <dbReference type="ARBA" id="ARBA00023098"/>
    </source>
</evidence>
<dbReference type="GO" id="GO:0005743">
    <property type="term" value="C:mitochondrial inner membrane"/>
    <property type="evidence" value="ECO:0007669"/>
    <property type="project" value="UniProtKB-SubCell"/>
</dbReference>
<keyword evidence="5" id="KW-0999">Mitochondrion inner membrane</keyword>
<dbReference type="CDD" id="cd07989">
    <property type="entry name" value="LPLAT_AGPAT-like"/>
    <property type="match status" value="1"/>
</dbReference>
<evidence type="ECO:0000259" key="14">
    <source>
        <dbReference type="SMART" id="SM00563"/>
    </source>
</evidence>
<keyword evidence="6" id="KW-0443">Lipid metabolism</keyword>
<protein>
    <recommendedName>
        <fullName evidence="13">Tafazzin family protein</fullName>
    </recommendedName>
</protein>
<dbReference type="Proteomes" id="UP001292094">
    <property type="component" value="Unassembled WGS sequence"/>
</dbReference>
<keyword evidence="8 13" id="KW-0472">Membrane</keyword>
<accession>A0AAE1NVI5</accession>
<dbReference type="PANTHER" id="PTHR12497:SF0">
    <property type="entry name" value="TAFAZZIN"/>
    <property type="match status" value="1"/>
</dbReference>
<evidence type="ECO:0000256" key="4">
    <source>
        <dbReference type="ARBA" id="ARBA00022787"/>
    </source>
</evidence>
<dbReference type="InterPro" id="IPR002123">
    <property type="entry name" value="Plipid/glycerol_acylTrfase"/>
</dbReference>
<dbReference type="GO" id="GO:0035965">
    <property type="term" value="P:cardiolipin acyl-chain remodeling"/>
    <property type="evidence" value="ECO:0007669"/>
    <property type="project" value="TreeGrafter"/>
</dbReference>
<comment type="catalytic activity">
    <reaction evidence="11">
        <text>1'-[1,2-diacyl-sn-glycero-3-phospho],3'-[1-acyl-sn-glycero-3-phospho]-glycerol + a 1,2-diacyl-sn-glycero-3-phosphocholine = a cardiolipin + a 1-acyl-sn-glycero-3-phosphocholine</text>
        <dbReference type="Rhea" id="RHEA:33731"/>
        <dbReference type="ChEBI" id="CHEBI:57643"/>
        <dbReference type="ChEBI" id="CHEBI:58168"/>
        <dbReference type="ChEBI" id="CHEBI:62237"/>
        <dbReference type="ChEBI" id="CHEBI:64743"/>
    </reaction>
    <physiologicalReaction direction="left-to-right" evidence="11">
        <dbReference type="Rhea" id="RHEA:33732"/>
    </physiologicalReaction>
    <physiologicalReaction direction="right-to-left" evidence="11">
        <dbReference type="Rhea" id="RHEA:33733"/>
    </physiologicalReaction>
</comment>
<dbReference type="SUPFAM" id="SSF69593">
    <property type="entry name" value="Glycerol-3-phosphate (1)-acyltransferase"/>
    <property type="match status" value="1"/>
</dbReference>
<dbReference type="SMART" id="SM00563">
    <property type="entry name" value="PlsC"/>
    <property type="match status" value="1"/>
</dbReference>
<dbReference type="EMBL" id="JAWZYT010003836">
    <property type="protein sequence ID" value="KAK4296513.1"/>
    <property type="molecule type" value="Genomic_DNA"/>
</dbReference>
<dbReference type="PRINTS" id="PR00979">
    <property type="entry name" value="TAFAZZIN"/>
</dbReference>
<keyword evidence="4" id="KW-1000">Mitochondrion outer membrane</keyword>
<feature type="transmembrane region" description="Helical" evidence="13">
    <location>
        <begin position="21"/>
        <end position="42"/>
    </location>
</feature>
<evidence type="ECO:0000256" key="8">
    <source>
        <dbReference type="ARBA" id="ARBA00023136"/>
    </source>
</evidence>